<dbReference type="InterPro" id="IPR011009">
    <property type="entry name" value="Kinase-like_dom_sf"/>
</dbReference>
<organism evidence="5 6">
    <name type="scientific">Kwoniella heveanensis BCC8398</name>
    <dbReference type="NCBI Taxonomy" id="1296120"/>
    <lineage>
        <taxon>Eukaryota</taxon>
        <taxon>Fungi</taxon>
        <taxon>Dikarya</taxon>
        <taxon>Basidiomycota</taxon>
        <taxon>Agaricomycotina</taxon>
        <taxon>Tremellomycetes</taxon>
        <taxon>Tremellales</taxon>
        <taxon>Cryptococcaceae</taxon>
        <taxon>Kwoniella</taxon>
    </lineage>
</organism>
<dbReference type="InterPro" id="IPR051681">
    <property type="entry name" value="Ser/Thr_Kinases-Pseudokinases"/>
</dbReference>
<reference evidence="6" key="2">
    <citation type="submission" date="2013-12" db="EMBL/GenBank/DDBJ databases">
        <title>Evolution of pathogenesis and genome organization in the Tremellales.</title>
        <authorList>
            <person name="Cuomo C."/>
            <person name="Litvintseva A."/>
            <person name="Heitman J."/>
            <person name="Chen Y."/>
            <person name="Sun S."/>
            <person name="Springer D."/>
            <person name="Dromer F."/>
            <person name="Young S."/>
            <person name="Zeng Q."/>
            <person name="Chapman S."/>
            <person name="Gujja S."/>
            <person name="Saif S."/>
            <person name="Birren B."/>
        </authorList>
    </citation>
    <scope>NUCLEOTIDE SEQUENCE [LARGE SCALE GENOMIC DNA]</scope>
    <source>
        <strain evidence="6">BCC8398</strain>
    </source>
</reference>
<dbReference type="AlphaFoldDB" id="A0A1B9GYD4"/>
<dbReference type="SUPFAM" id="SSF56112">
    <property type="entry name" value="Protein kinase-like (PK-like)"/>
    <property type="match status" value="1"/>
</dbReference>
<dbReference type="InterPro" id="IPR001245">
    <property type="entry name" value="Ser-Thr/Tyr_kinase_cat_dom"/>
</dbReference>
<dbReference type="GO" id="GO:0005524">
    <property type="term" value="F:ATP binding"/>
    <property type="evidence" value="ECO:0007669"/>
    <property type="project" value="UniProtKB-KW"/>
</dbReference>
<dbReference type="InterPro" id="IPR000719">
    <property type="entry name" value="Prot_kinase_dom"/>
</dbReference>
<evidence type="ECO:0000256" key="1">
    <source>
        <dbReference type="ARBA" id="ARBA00022741"/>
    </source>
</evidence>
<feature type="region of interest" description="Disordered" evidence="3">
    <location>
        <begin position="1"/>
        <end position="26"/>
    </location>
</feature>
<feature type="compositionally biased region" description="Basic residues" evidence="3">
    <location>
        <begin position="1"/>
        <end position="10"/>
    </location>
</feature>
<dbReference type="PROSITE" id="PS00109">
    <property type="entry name" value="PROTEIN_KINASE_TYR"/>
    <property type="match status" value="1"/>
</dbReference>
<proteinExistence type="predicted"/>
<evidence type="ECO:0000313" key="6">
    <source>
        <dbReference type="Proteomes" id="UP000092666"/>
    </source>
</evidence>
<dbReference type="GO" id="GO:0004674">
    <property type="term" value="F:protein serine/threonine kinase activity"/>
    <property type="evidence" value="ECO:0007669"/>
    <property type="project" value="TreeGrafter"/>
</dbReference>
<feature type="region of interest" description="Disordered" evidence="3">
    <location>
        <begin position="382"/>
        <end position="405"/>
    </location>
</feature>
<evidence type="ECO:0000256" key="3">
    <source>
        <dbReference type="SAM" id="MobiDB-lite"/>
    </source>
</evidence>
<dbReference type="STRING" id="1296120.A0A1B9GYD4"/>
<dbReference type="PROSITE" id="PS50011">
    <property type="entry name" value="PROTEIN_KINASE_DOM"/>
    <property type="match status" value="1"/>
</dbReference>
<evidence type="ECO:0000259" key="4">
    <source>
        <dbReference type="PROSITE" id="PS50011"/>
    </source>
</evidence>
<dbReference type="PANTHER" id="PTHR44329:SF298">
    <property type="entry name" value="MIXED LINEAGE KINASE DOMAIN-LIKE PROTEIN"/>
    <property type="match status" value="1"/>
</dbReference>
<gene>
    <name evidence="5" type="ORF">I316_02521</name>
</gene>
<protein>
    <submittedName>
        <fullName evidence="5">TKL/TKL-CCIN protein kinase</fullName>
    </submittedName>
</protein>
<feature type="compositionally biased region" description="Basic and acidic residues" evidence="3">
    <location>
        <begin position="11"/>
        <end position="25"/>
    </location>
</feature>
<dbReference type="PANTHER" id="PTHR44329">
    <property type="entry name" value="SERINE/THREONINE-PROTEIN KINASE TNNI3K-RELATED"/>
    <property type="match status" value="1"/>
</dbReference>
<dbReference type="Proteomes" id="UP000092666">
    <property type="component" value="Unassembled WGS sequence"/>
</dbReference>
<dbReference type="InterPro" id="IPR008266">
    <property type="entry name" value="Tyr_kinase_AS"/>
</dbReference>
<reference evidence="5 6" key="1">
    <citation type="submission" date="2013-07" db="EMBL/GenBank/DDBJ databases">
        <title>The Genome Sequence of Cryptococcus heveanensis BCC8398.</title>
        <authorList>
            <consortium name="The Broad Institute Genome Sequencing Platform"/>
            <person name="Cuomo C."/>
            <person name="Litvintseva A."/>
            <person name="Chen Y."/>
            <person name="Heitman J."/>
            <person name="Sun S."/>
            <person name="Springer D."/>
            <person name="Dromer F."/>
            <person name="Young S.K."/>
            <person name="Zeng Q."/>
            <person name="Gargeya S."/>
            <person name="Fitzgerald M."/>
            <person name="Abouelleil A."/>
            <person name="Alvarado L."/>
            <person name="Berlin A.M."/>
            <person name="Chapman S.B."/>
            <person name="Dewar J."/>
            <person name="Goldberg J."/>
            <person name="Griggs A."/>
            <person name="Gujja S."/>
            <person name="Hansen M."/>
            <person name="Howarth C."/>
            <person name="Imamovic A."/>
            <person name="Larimer J."/>
            <person name="McCowan C."/>
            <person name="Murphy C."/>
            <person name="Pearson M."/>
            <person name="Priest M."/>
            <person name="Roberts A."/>
            <person name="Saif S."/>
            <person name="Shea T."/>
            <person name="Sykes S."/>
            <person name="Wortman J."/>
            <person name="Nusbaum C."/>
            <person name="Birren B."/>
        </authorList>
    </citation>
    <scope>NUCLEOTIDE SEQUENCE [LARGE SCALE GENOMIC DNA]</scope>
    <source>
        <strain evidence="5 6">BCC8398</strain>
    </source>
</reference>
<evidence type="ECO:0000313" key="5">
    <source>
        <dbReference type="EMBL" id="OCF36026.1"/>
    </source>
</evidence>
<feature type="region of interest" description="Disordered" evidence="3">
    <location>
        <begin position="769"/>
        <end position="793"/>
    </location>
</feature>
<sequence>MSLLPRRTKTDKKVKTPGDGDDHSMHRSYSLNRGLVFVNNQLRTVQRGLEFDFGRTTIGELIDQADGLQFRQYEIRCQLKIHRIEKNIEVLQAFEIVTNLATTIVSAVQLLAPAGPVLASINQLLGYARSVQLNKREALSVTDKAVSMTLGMQQTIKHVNFKIPPVMITCIHDFYRALDECAVDVCTAAEQSTLPRELLAQIHGESFKAILEDGKEAMEDAYKRFIADCQVIAIAGIYHPNNPATIDEDQQDRKADEEAMCQDLKRLLALGVDGFIDAVKIAGLAPIQREGIKRAIIIAEKLEQAKTQALSTSASTSTPTVTTAAIGASNTTSSMNTPVDPAPVPKPVDLTNSRPPSPQPPVTVFMLLYMVNTPSVTEALALPQTPIPNTRATPDGYSSKPQQSNELVSLRSDFLKRTLEALEAIDADPSPPSPARRTLMKLTSHEPQTNTFLARVDSSAIPEWAIFDEEILFIRRVGDSCLGNTWQARWHGKNVRVKSISRVPDDMMGSPKRRRRWRQAYLDQVNLWRNLKPSPFVLHLLGASFVDSSRPWHFLSPFMSNGDIVSYLASPAGAAADRLSLVWQMAQGLRHLHAQQIVHGDFRPKNVLINDQGQAVLSEFGFFFDMKLQVAYDFRGQPETALLSPELLHAIDIREGAIVRFGDVTMASDVFAFGKTSLYVLGNIMPMTFTPKLPFDLDLRPLLLEILLRAYRNHPVKRPTMARLCNMLEKQRFTSEKLRPELDFTSLEICIWGYNMWINATKAASHPSPFESLSLPSQPPPRPAREDSVETDQYTDASQEIYDVLDISMVPDQLQDIVLSSSFNQGAVFPLASIETL</sequence>
<dbReference type="OrthoDB" id="4062651at2759"/>
<name>A0A1B9GYD4_9TREE</name>
<keyword evidence="5" id="KW-0808">Transferase</keyword>
<evidence type="ECO:0000256" key="2">
    <source>
        <dbReference type="ARBA" id="ARBA00022840"/>
    </source>
</evidence>
<dbReference type="Gene3D" id="1.10.510.10">
    <property type="entry name" value="Transferase(Phosphotransferase) domain 1"/>
    <property type="match status" value="1"/>
</dbReference>
<accession>A0A1B9GYD4</accession>
<keyword evidence="5" id="KW-0418">Kinase</keyword>
<feature type="domain" description="Protein kinase" evidence="4">
    <location>
        <begin position="471"/>
        <end position="795"/>
    </location>
</feature>
<dbReference type="Pfam" id="PF07714">
    <property type="entry name" value="PK_Tyr_Ser-Thr"/>
    <property type="match status" value="1"/>
</dbReference>
<keyword evidence="2" id="KW-0067">ATP-binding</keyword>
<keyword evidence="1" id="KW-0547">Nucleotide-binding</keyword>
<keyword evidence="6" id="KW-1185">Reference proteome</keyword>
<dbReference type="EMBL" id="KI669497">
    <property type="protein sequence ID" value="OCF36026.1"/>
    <property type="molecule type" value="Genomic_DNA"/>
</dbReference>